<protein>
    <submittedName>
        <fullName evidence="1">Polyprenyl synthetase family protein</fullName>
    </submittedName>
</protein>
<dbReference type="EMBL" id="SMOG01000032">
    <property type="protein sequence ID" value="TDF72490.1"/>
    <property type="molecule type" value="Genomic_DNA"/>
</dbReference>
<accession>A0AC61QHP6</accession>
<reference evidence="1" key="1">
    <citation type="submission" date="2019-03" db="EMBL/GenBank/DDBJ databases">
        <title>Candidatus Syntrophosphaera thermopropionivorans: a novel player in syntrophic propionate oxidation during anaerobic digestion.</title>
        <authorList>
            <person name="Dyksma S."/>
        </authorList>
    </citation>
    <scope>NUCLEOTIDE SEQUENCE</scope>
    <source>
        <strain evidence="1">W5</strain>
    </source>
</reference>
<sequence>MLLQKYIESRLDMIETSLKEYLGTQSGPNKQLKQAMHYAVFSGGKRWRPLLLLSIYEMLMRMRKNTGLPQALKAATAVELVHNASLVHDDLPIIMNKTERRSQPALHTKFGNATAILTGDALYTLAFEVLGQISPPSKALSCIRILSNSASSFGLIGGQAVALESKHKVMKMNTLHYIDLKKVGSLLEASADMACTLASADDSVHIIMKSFASNLGMAYQMIEDITADYSSSVEDLDFEEQFITPTSRNSYTGLMGFDKTRTEVEKLLSEAEDLIKPFPHNEALREFVQMIQERIP</sequence>
<name>A0AC61QHP6_9BACT</name>
<proteinExistence type="predicted"/>
<gene>
    <name evidence="1" type="ORF">E0946_06765</name>
</gene>
<keyword evidence="2" id="KW-1185">Reference proteome</keyword>
<evidence type="ECO:0000313" key="2">
    <source>
        <dbReference type="Proteomes" id="UP000294588"/>
    </source>
</evidence>
<comment type="caution">
    <text evidence="1">The sequence shown here is derived from an EMBL/GenBank/DDBJ whole genome shotgun (WGS) entry which is preliminary data.</text>
</comment>
<dbReference type="Proteomes" id="UP000294588">
    <property type="component" value="Unassembled WGS sequence"/>
</dbReference>
<organism evidence="1 2">
    <name type="scientific">Candidatus Syntrophosphaera thermopropionivorans</name>
    <dbReference type="NCBI Taxonomy" id="2593015"/>
    <lineage>
        <taxon>Bacteria</taxon>
        <taxon>Pseudomonadati</taxon>
        <taxon>Candidatus Cloacimonadota</taxon>
        <taxon>Candidatus Cloacimonadia</taxon>
        <taxon>Candidatus Cloacimonadales</taxon>
        <taxon>Candidatus Cloacimonadaceae</taxon>
        <taxon>Candidatus Syntrophosphaera</taxon>
    </lineage>
</organism>
<evidence type="ECO:0000313" key="1">
    <source>
        <dbReference type="EMBL" id="TDF72490.1"/>
    </source>
</evidence>